<dbReference type="Proteomes" id="UP000197007">
    <property type="component" value="Chromosome"/>
</dbReference>
<reference evidence="2" key="1">
    <citation type="submission" date="2017-06" db="EMBL/GenBank/DDBJ databases">
        <title>Complete genome sequence of Capnocytophaga sp. KCOM 1579 (=ChDC OS43) isolated from a human refractory periapical abscess lesion.</title>
        <authorList>
            <person name="Kook J.-K."/>
            <person name="Park S.-N."/>
            <person name="Lim Y.K."/>
            <person name="Roh H."/>
        </authorList>
    </citation>
    <scope>NUCLEOTIDE SEQUENCE [LARGE SCALE GENOMIC DNA]</scope>
    <source>
        <strain evidence="2">ChDC OS43</strain>
    </source>
</reference>
<gene>
    <name evidence="1" type="ORF">CBG49_02030</name>
</gene>
<dbReference type="EMBL" id="CP022022">
    <property type="protein sequence ID" value="ASF41966.1"/>
    <property type="molecule type" value="Genomic_DNA"/>
</dbReference>
<evidence type="ECO:0008006" key="3">
    <source>
        <dbReference type="Google" id="ProtNLM"/>
    </source>
</evidence>
<proteinExistence type="predicted"/>
<evidence type="ECO:0000313" key="2">
    <source>
        <dbReference type="Proteomes" id="UP000197007"/>
    </source>
</evidence>
<dbReference type="PROSITE" id="PS51257">
    <property type="entry name" value="PROKAR_LIPOPROTEIN"/>
    <property type="match status" value="1"/>
</dbReference>
<evidence type="ECO:0000313" key="1">
    <source>
        <dbReference type="EMBL" id="ASF41966.1"/>
    </source>
</evidence>
<protein>
    <recommendedName>
        <fullName evidence="3">BIG2 domain-containing protein</fullName>
    </recommendedName>
</protein>
<keyword evidence="2" id="KW-1185">Reference proteome</keyword>
<dbReference type="RefSeq" id="WP_088593163.1">
    <property type="nucleotide sequence ID" value="NZ_CP022022.1"/>
</dbReference>
<organism evidence="1 2">
    <name type="scientific">Capnocytophaga endodontalis</name>
    <dbReference type="NCBI Taxonomy" id="2708117"/>
    <lineage>
        <taxon>Bacteria</taxon>
        <taxon>Pseudomonadati</taxon>
        <taxon>Bacteroidota</taxon>
        <taxon>Flavobacteriia</taxon>
        <taxon>Flavobacteriales</taxon>
        <taxon>Flavobacteriaceae</taxon>
        <taxon>Capnocytophaga</taxon>
    </lineage>
</organism>
<dbReference type="KEGG" id="capn:CBG49_02030"/>
<dbReference type="AlphaFoldDB" id="A0A1Z4BL06"/>
<sequence>MTKKILLCLFAIVLCACEDKTDTSEPIKIGTESSSLTQLTLYPQSQHDLLLSGGNHKYTVNVANSRLASASISQDTLKIKSFQEQGTTYAIIHSHDQTARLEINVRPNELSFSAEEVTLAPTDINKTIRLGGGDIVSLTTTDPDEVMKVTWNGSSGIVEIRGKAEGVATLTATSAGLAPKELKVKVRCIDEKGFLNQLGVYYNTSRSLNGAITPARIVSERTTGTFFSGKENVNALNNWYYKIPPIENPVAGTHINLLIEYKKLGGVATRENLKFYVEEVRTATQQVVLRGKTLKIVVPYYN</sequence>
<name>A0A1Z4BL06_9FLAO</name>
<accession>A0A1Z4BL06</accession>